<comment type="caution">
    <text evidence="4">The sequence shown here is derived from an EMBL/GenBank/DDBJ whole genome shotgun (WGS) entry which is preliminary data.</text>
</comment>
<evidence type="ECO:0000256" key="1">
    <source>
        <dbReference type="ARBA" id="ARBA00008950"/>
    </source>
</evidence>
<name>A0A6A8DCD2_9BACI</name>
<dbReference type="PANTHER" id="PTHR11124">
    <property type="entry name" value="VACUOLAR SORTING PROTEIN VPS29"/>
    <property type="match status" value="1"/>
</dbReference>
<evidence type="ECO:0000313" key="5">
    <source>
        <dbReference type="Proteomes" id="UP000799092"/>
    </source>
</evidence>
<sequence length="171" mass="19398">MPKVLIMSDSHGLEKEVSMIKQRHINEVDQMIHCGDSELEMDSDELDHFMKVAGNCDMDTRFPNELDFVVDEIGFFVTHGHLFQVKSTLMPLSYRAEELGAHVICFGHSHIAGAEQSGNQLFINPGSIRLPRGRQEGTYAILSWESRKNILVEFFDINGELVNDLVYKTSL</sequence>
<dbReference type="Gene3D" id="3.60.21.10">
    <property type="match status" value="1"/>
</dbReference>
<evidence type="ECO:0000256" key="2">
    <source>
        <dbReference type="RuleBase" id="RU362039"/>
    </source>
</evidence>
<protein>
    <recommendedName>
        <fullName evidence="2">Phosphoesterase</fullName>
        <ecNumber evidence="2">3.1.4.-</ecNumber>
    </recommendedName>
</protein>
<reference evidence="4" key="1">
    <citation type="submission" date="2019-11" db="EMBL/GenBank/DDBJ databases">
        <authorList>
            <person name="Li J."/>
        </authorList>
    </citation>
    <scope>NUCLEOTIDE SEQUENCE</scope>
    <source>
        <strain evidence="4">B6B</strain>
    </source>
</reference>
<dbReference type="EC" id="3.1.4.-" evidence="2"/>
<dbReference type="InterPro" id="IPR024654">
    <property type="entry name" value="Calcineurin-like_PHP_lpxH"/>
</dbReference>
<keyword evidence="5" id="KW-1185">Reference proteome</keyword>
<dbReference type="SUPFAM" id="SSF56300">
    <property type="entry name" value="Metallo-dependent phosphatases"/>
    <property type="match status" value="1"/>
</dbReference>
<comment type="similarity">
    <text evidence="1 2">Belongs to the metallophosphoesterase superfamily. YfcE family.</text>
</comment>
<comment type="cofactor">
    <cofactor evidence="2">
        <name>a divalent metal cation</name>
        <dbReference type="ChEBI" id="CHEBI:60240"/>
    </cofactor>
</comment>
<dbReference type="OrthoDB" id="9800565at2"/>
<evidence type="ECO:0000313" key="4">
    <source>
        <dbReference type="EMBL" id="MRH42940.1"/>
    </source>
</evidence>
<dbReference type="Pfam" id="PF12850">
    <property type="entry name" value="Metallophos_2"/>
    <property type="match status" value="1"/>
</dbReference>
<dbReference type="GO" id="GO:0016787">
    <property type="term" value="F:hydrolase activity"/>
    <property type="evidence" value="ECO:0007669"/>
    <property type="project" value="UniProtKB-UniRule"/>
</dbReference>
<dbReference type="AlphaFoldDB" id="A0A6A8DCD2"/>
<dbReference type="NCBIfam" id="TIGR00040">
    <property type="entry name" value="yfcE"/>
    <property type="match status" value="1"/>
</dbReference>
<keyword evidence="2" id="KW-0479">Metal-binding</keyword>
<gene>
    <name evidence="4" type="ORF">GH741_09595</name>
</gene>
<dbReference type="GO" id="GO:0046872">
    <property type="term" value="F:metal ion binding"/>
    <property type="evidence" value="ECO:0007669"/>
    <property type="project" value="UniProtKB-KW"/>
</dbReference>
<dbReference type="EMBL" id="WJNG01000007">
    <property type="protein sequence ID" value="MRH42940.1"/>
    <property type="molecule type" value="Genomic_DNA"/>
</dbReference>
<dbReference type="InterPro" id="IPR029052">
    <property type="entry name" value="Metallo-depent_PP-like"/>
</dbReference>
<evidence type="ECO:0000259" key="3">
    <source>
        <dbReference type="Pfam" id="PF12850"/>
    </source>
</evidence>
<organism evidence="4 5">
    <name type="scientific">Aquibacillus halophilus</name>
    <dbReference type="NCBI Taxonomy" id="930132"/>
    <lineage>
        <taxon>Bacteria</taxon>
        <taxon>Bacillati</taxon>
        <taxon>Bacillota</taxon>
        <taxon>Bacilli</taxon>
        <taxon>Bacillales</taxon>
        <taxon>Bacillaceae</taxon>
        <taxon>Aquibacillus</taxon>
    </lineage>
</organism>
<feature type="domain" description="Calcineurin-like phosphoesterase" evidence="3">
    <location>
        <begin position="3"/>
        <end position="146"/>
    </location>
</feature>
<proteinExistence type="inferred from homology"/>
<accession>A0A6A8DCD2</accession>
<dbReference type="InterPro" id="IPR000979">
    <property type="entry name" value="Phosphodiesterase_MJ0936/Vps29"/>
</dbReference>
<dbReference type="Proteomes" id="UP000799092">
    <property type="component" value="Unassembled WGS sequence"/>
</dbReference>